<accession>A0A6A6TP17</accession>
<evidence type="ECO:0000313" key="2">
    <source>
        <dbReference type="Proteomes" id="UP000799324"/>
    </source>
</evidence>
<evidence type="ECO:0000313" key="1">
    <source>
        <dbReference type="EMBL" id="KAF2660937.1"/>
    </source>
</evidence>
<organism evidence="1 2">
    <name type="scientific">Lophiostoma macrostomum CBS 122681</name>
    <dbReference type="NCBI Taxonomy" id="1314788"/>
    <lineage>
        <taxon>Eukaryota</taxon>
        <taxon>Fungi</taxon>
        <taxon>Dikarya</taxon>
        <taxon>Ascomycota</taxon>
        <taxon>Pezizomycotina</taxon>
        <taxon>Dothideomycetes</taxon>
        <taxon>Pleosporomycetidae</taxon>
        <taxon>Pleosporales</taxon>
        <taxon>Lophiostomataceae</taxon>
        <taxon>Lophiostoma</taxon>
    </lineage>
</organism>
<dbReference type="AlphaFoldDB" id="A0A6A6TP17"/>
<sequence>MSAAQQQKLRIDLSTVRDYVKTHQASGILATDLADQDDIRGLMWVTKNGQNWGRPAVLPSDHPENPSSFVVLLDDDRKVLLSANVQLFVYHLYRLANDLRNEPDNNKNAAILRSWADYLAMLKVEIANTCWFGYAPGGEGSRMSTEIVEEVKLRRKPSLPHVYFRRPEREGAPQKFFEGARWALHNLLQHPNMERAPGAVMQVINDLLDYTDRQQKSWLEQLATPRELTWAPQKLDGYFRDKNGRMDIEEDRTAETLALETMRPDREGFEAIDL</sequence>
<keyword evidence="2" id="KW-1185">Reference proteome</keyword>
<gene>
    <name evidence="1" type="ORF">K491DRAFT_711192</name>
</gene>
<name>A0A6A6TP17_9PLEO</name>
<reference evidence="1" key="1">
    <citation type="journal article" date="2020" name="Stud. Mycol.">
        <title>101 Dothideomycetes genomes: a test case for predicting lifestyles and emergence of pathogens.</title>
        <authorList>
            <person name="Haridas S."/>
            <person name="Albert R."/>
            <person name="Binder M."/>
            <person name="Bloem J."/>
            <person name="Labutti K."/>
            <person name="Salamov A."/>
            <person name="Andreopoulos B."/>
            <person name="Baker S."/>
            <person name="Barry K."/>
            <person name="Bills G."/>
            <person name="Bluhm B."/>
            <person name="Cannon C."/>
            <person name="Castanera R."/>
            <person name="Culley D."/>
            <person name="Daum C."/>
            <person name="Ezra D."/>
            <person name="Gonzalez J."/>
            <person name="Henrissat B."/>
            <person name="Kuo A."/>
            <person name="Liang C."/>
            <person name="Lipzen A."/>
            <person name="Lutzoni F."/>
            <person name="Magnuson J."/>
            <person name="Mondo S."/>
            <person name="Nolan M."/>
            <person name="Ohm R."/>
            <person name="Pangilinan J."/>
            <person name="Park H.-J."/>
            <person name="Ramirez L."/>
            <person name="Alfaro M."/>
            <person name="Sun H."/>
            <person name="Tritt A."/>
            <person name="Yoshinaga Y."/>
            <person name="Zwiers L.-H."/>
            <person name="Turgeon B."/>
            <person name="Goodwin S."/>
            <person name="Spatafora J."/>
            <person name="Crous P."/>
            <person name="Grigoriev I."/>
        </authorList>
    </citation>
    <scope>NUCLEOTIDE SEQUENCE</scope>
    <source>
        <strain evidence="1">CBS 122681</strain>
    </source>
</reference>
<protein>
    <submittedName>
        <fullName evidence="1">Uncharacterized protein</fullName>
    </submittedName>
</protein>
<dbReference type="EMBL" id="MU004296">
    <property type="protein sequence ID" value="KAF2660937.1"/>
    <property type="molecule type" value="Genomic_DNA"/>
</dbReference>
<dbReference type="Proteomes" id="UP000799324">
    <property type="component" value="Unassembled WGS sequence"/>
</dbReference>
<proteinExistence type="predicted"/>